<dbReference type="Pfam" id="PF00356">
    <property type="entry name" value="LacI"/>
    <property type="match status" value="1"/>
</dbReference>
<dbReference type="InterPro" id="IPR028082">
    <property type="entry name" value="Peripla_BP_I"/>
</dbReference>
<dbReference type="SUPFAM" id="SSF53822">
    <property type="entry name" value="Periplasmic binding protein-like I"/>
    <property type="match status" value="1"/>
</dbReference>
<dbReference type="Proteomes" id="UP000199671">
    <property type="component" value="Unassembled WGS sequence"/>
</dbReference>
<dbReference type="SUPFAM" id="SSF47413">
    <property type="entry name" value="lambda repressor-like DNA-binding domains"/>
    <property type="match status" value="1"/>
</dbReference>
<dbReference type="OrthoDB" id="2854648at2"/>
<dbReference type="GO" id="GO:0000976">
    <property type="term" value="F:transcription cis-regulatory region binding"/>
    <property type="evidence" value="ECO:0007669"/>
    <property type="project" value="TreeGrafter"/>
</dbReference>
<dbReference type="PROSITE" id="PS00356">
    <property type="entry name" value="HTH_LACI_1"/>
    <property type="match status" value="1"/>
</dbReference>
<dbReference type="PANTHER" id="PTHR30146">
    <property type="entry name" value="LACI-RELATED TRANSCRIPTIONAL REPRESSOR"/>
    <property type="match status" value="1"/>
</dbReference>
<name>A0A1G9ZKJ5_9ACTO</name>
<evidence type="ECO:0000256" key="3">
    <source>
        <dbReference type="ARBA" id="ARBA00023163"/>
    </source>
</evidence>
<dbReference type="InterPro" id="IPR046335">
    <property type="entry name" value="LacI/GalR-like_sensor"/>
</dbReference>
<evidence type="ECO:0000259" key="4">
    <source>
        <dbReference type="PROSITE" id="PS50932"/>
    </source>
</evidence>
<feature type="domain" description="HTH lacI-type" evidence="4">
    <location>
        <begin position="2"/>
        <end position="56"/>
    </location>
</feature>
<keyword evidence="3" id="KW-0804">Transcription</keyword>
<dbReference type="RefSeq" id="WP_092612666.1">
    <property type="nucleotide sequence ID" value="NZ_FNHU01000018.1"/>
</dbReference>
<dbReference type="PANTHER" id="PTHR30146:SF153">
    <property type="entry name" value="LACTOSE OPERON REPRESSOR"/>
    <property type="match status" value="1"/>
</dbReference>
<dbReference type="Gene3D" id="1.10.260.40">
    <property type="entry name" value="lambda repressor-like DNA-binding domains"/>
    <property type="match status" value="1"/>
</dbReference>
<dbReference type="InterPro" id="IPR010982">
    <property type="entry name" value="Lambda_DNA-bd_dom_sf"/>
</dbReference>
<sequence>MTTLADVAKEAGVSVMSASNVLRGKPNVSASIRERVLAAATKLDYRANMAAKSLRSGRSGIIALCVPRLDMPFNAAFAAAATSAAEEHGVRVMVQQTLSDPERELEILRGATASLVDGTIVSAVGASARAIEDAASSHAVVLYDERIQNTQLDLISSPNQAGGRTAVEHLITKGCRRIAVLGTHSAPHGRAGADGQDLRWAGALSAAEGNPQVDLTPIPCAWDCEPAYAAMLSALAVGTPVDGIFAMTDSVALGAIRALSDRGLRCPEDVRIIGFDGIREGAISVPSLSTVDIGITQLARTAVDMLLTRIEAPASELPGRRFTPAYTLIERESSR</sequence>
<reference evidence="5 6" key="1">
    <citation type="submission" date="2016-10" db="EMBL/GenBank/DDBJ databases">
        <authorList>
            <person name="de Groot N.N."/>
        </authorList>
    </citation>
    <scope>NUCLEOTIDE SEQUENCE [LARGE SCALE GENOMIC DNA]</scope>
    <source>
        <strain evidence="5 6">KPR-7B</strain>
    </source>
</reference>
<dbReference type="GO" id="GO:0003700">
    <property type="term" value="F:DNA-binding transcription factor activity"/>
    <property type="evidence" value="ECO:0007669"/>
    <property type="project" value="TreeGrafter"/>
</dbReference>
<dbReference type="CDD" id="cd01392">
    <property type="entry name" value="HTH_LacI"/>
    <property type="match status" value="1"/>
</dbReference>
<accession>A0A1G9ZKJ5</accession>
<organism evidence="5 6">
    <name type="scientific">Actinomyces ruminicola</name>
    <dbReference type="NCBI Taxonomy" id="332524"/>
    <lineage>
        <taxon>Bacteria</taxon>
        <taxon>Bacillati</taxon>
        <taxon>Actinomycetota</taxon>
        <taxon>Actinomycetes</taxon>
        <taxon>Actinomycetales</taxon>
        <taxon>Actinomycetaceae</taxon>
        <taxon>Actinomyces</taxon>
    </lineage>
</organism>
<protein>
    <submittedName>
        <fullName evidence="5">DNA-binding transcriptional regulator, LacI/PurR family</fullName>
    </submittedName>
</protein>
<dbReference type="InterPro" id="IPR000843">
    <property type="entry name" value="HTH_LacI"/>
</dbReference>
<gene>
    <name evidence="5" type="ORF">SAMN04487766_11837</name>
</gene>
<keyword evidence="1" id="KW-0805">Transcription regulation</keyword>
<dbReference type="Gene3D" id="3.40.50.2300">
    <property type="match status" value="2"/>
</dbReference>
<proteinExistence type="predicted"/>
<evidence type="ECO:0000256" key="2">
    <source>
        <dbReference type="ARBA" id="ARBA00023125"/>
    </source>
</evidence>
<dbReference type="PROSITE" id="PS50932">
    <property type="entry name" value="HTH_LACI_2"/>
    <property type="match status" value="1"/>
</dbReference>
<dbReference type="AlphaFoldDB" id="A0A1G9ZKJ5"/>
<evidence type="ECO:0000313" key="6">
    <source>
        <dbReference type="Proteomes" id="UP000199671"/>
    </source>
</evidence>
<evidence type="ECO:0000313" key="5">
    <source>
        <dbReference type="EMBL" id="SDN22022.1"/>
    </source>
</evidence>
<evidence type="ECO:0000256" key="1">
    <source>
        <dbReference type="ARBA" id="ARBA00023015"/>
    </source>
</evidence>
<dbReference type="Pfam" id="PF13377">
    <property type="entry name" value="Peripla_BP_3"/>
    <property type="match status" value="1"/>
</dbReference>
<dbReference type="EMBL" id="FNHU01000018">
    <property type="protein sequence ID" value="SDN22022.1"/>
    <property type="molecule type" value="Genomic_DNA"/>
</dbReference>
<keyword evidence="2 5" id="KW-0238">DNA-binding</keyword>
<dbReference type="CDD" id="cd06267">
    <property type="entry name" value="PBP1_LacI_sugar_binding-like"/>
    <property type="match status" value="1"/>
</dbReference>
<dbReference type="SMART" id="SM00354">
    <property type="entry name" value="HTH_LACI"/>
    <property type="match status" value="1"/>
</dbReference>